<dbReference type="GO" id="GO:0005743">
    <property type="term" value="C:mitochondrial inner membrane"/>
    <property type="evidence" value="ECO:0007669"/>
    <property type="project" value="UniProtKB-SubCell"/>
</dbReference>
<evidence type="ECO:0000256" key="12">
    <source>
        <dbReference type="ARBA" id="ARBA00023250"/>
    </source>
</evidence>
<dbReference type="GeneID" id="105302023"/>
<protein>
    <submittedName>
        <fullName evidence="16">Cytochrome P450 11B1, mitochondrial</fullName>
    </submittedName>
</protein>
<keyword evidence="5" id="KW-0479">Metal-binding</keyword>
<dbReference type="GO" id="GO:0005506">
    <property type="term" value="F:iron ion binding"/>
    <property type="evidence" value="ECO:0007669"/>
    <property type="project" value="InterPro"/>
</dbReference>
<keyword evidence="4" id="KW-0349">Heme</keyword>
<dbReference type="GO" id="GO:0047783">
    <property type="term" value="F:corticosterone 18-monooxygenase activity"/>
    <property type="evidence" value="ECO:0007669"/>
    <property type="project" value="TreeGrafter"/>
</dbReference>
<gene>
    <name evidence="16" type="primary">LOC105302023</name>
</gene>
<accession>A0A6P3R8N3</accession>
<dbReference type="InterPro" id="IPR001128">
    <property type="entry name" value="Cyt_P450"/>
</dbReference>
<dbReference type="GO" id="GO:0008203">
    <property type="term" value="P:cholesterol metabolic process"/>
    <property type="evidence" value="ECO:0007669"/>
    <property type="project" value="TreeGrafter"/>
</dbReference>
<evidence type="ECO:0000313" key="15">
    <source>
        <dbReference type="Proteomes" id="UP000515202"/>
    </source>
</evidence>
<dbReference type="InterPro" id="IPR036396">
    <property type="entry name" value="Cyt_P450_sf"/>
</dbReference>
<evidence type="ECO:0000256" key="1">
    <source>
        <dbReference type="ARBA" id="ARBA00001971"/>
    </source>
</evidence>
<keyword evidence="15" id="KW-1185">Reference proteome</keyword>
<dbReference type="GO" id="GO:0006704">
    <property type="term" value="P:glucocorticoid biosynthetic process"/>
    <property type="evidence" value="ECO:0007669"/>
    <property type="project" value="TreeGrafter"/>
</dbReference>
<name>A0A6P3R8N3_PTEVA</name>
<evidence type="ECO:0000256" key="4">
    <source>
        <dbReference type="ARBA" id="ARBA00022617"/>
    </source>
</evidence>
<evidence type="ECO:0000256" key="10">
    <source>
        <dbReference type="ARBA" id="ARBA00023128"/>
    </source>
</evidence>
<keyword evidence="12" id="KW-0755">Steroidogenesis</keyword>
<keyword evidence="9" id="KW-0503">Monooxygenase</keyword>
<proteinExistence type="inferred from homology"/>
<evidence type="ECO:0000256" key="9">
    <source>
        <dbReference type="ARBA" id="ARBA00023033"/>
    </source>
</evidence>
<dbReference type="GO" id="GO:0032342">
    <property type="term" value="P:aldosterone biosynthetic process"/>
    <property type="evidence" value="ECO:0007669"/>
    <property type="project" value="TreeGrafter"/>
</dbReference>
<keyword evidence="11" id="KW-0472">Membrane</keyword>
<dbReference type="SUPFAM" id="SSF48264">
    <property type="entry name" value="Cytochrome P450"/>
    <property type="match status" value="1"/>
</dbReference>
<evidence type="ECO:0000256" key="2">
    <source>
        <dbReference type="ARBA" id="ARBA00004637"/>
    </source>
</evidence>
<dbReference type="InterPro" id="IPR050479">
    <property type="entry name" value="CYP11_CYP27_families"/>
</dbReference>
<dbReference type="GO" id="GO:0071375">
    <property type="term" value="P:cellular response to peptide hormone stimulus"/>
    <property type="evidence" value="ECO:0007669"/>
    <property type="project" value="TreeGrafter"/>
</dbReference>
<dbReference type="Proteomes" id="UP000515202">
    <property type="component" value="Unplaced"/>
</dbReference>
<evidence type="ECO:0000256" key="13">
    <source>
        <dbReference type="ARBA" id="ARBA00047946"/>
    </source>
</evidence>
<comment type="catalytic activity">
    <reaction evidence="13">
        <text>a steroid + 2 reduced [adrenodoxin] + O2 + 2 H(+) = an 11beta-hydroxysteroid + 2 oxidized [adrenodoxin] + H2O</text>
        <dbReference type="Rhea" id="RHEA:15629"/>
        <dbReference type="Rhea" id="RHEA-COMP:9998"/>
        <dbReference type="Rhea" id="RHEA-COMP:9999"/>
        <dbReference type="ChEBI" id="CHEBI:15377"/>
        <dbReference type="ChEBI" id="CHEBI:15378"/>
        <dbReference type="ChEBI" id="CHEBI:15379"/>
        <dbReference type="ChEBI" id="CHEBI:33737"/>
        <dbReference type="ChEBI" id="CHEBI:33738"/>
        <dbReference type="ChEBI" id="CHEBI:35341"/>
        <dbReference type="ChEBI" id="CHEBI:35346"/>
        <dbReference type="EC" id="1.14.15.4"/>
    </reaction>
    <physiologicalReaction direction="left-to-right" evidence="13">
        <dbReference type="Rhea" id="RHEA:15630"/>
    </physiologicalReaction>
</comment>
<keyword evidence="10" id="KW-0496">Mitochondrion</keyword>
<comment type="catalytic activity">
    <reaction evidence="14">
        <text>21-hydroxyprogesterone + 2 reduced [adrenodoxin] + O2 + 2 H(+) = corticosterone + 2 oxidized [adrenodoxin] + H2O</text>
        <dbReference type="Rhea" id="RHEA:46104"/>
        <dbReference type="Rhea" id="RHEA-COMP:9998"/>
        <dbReference type="Rhea" id="RHEA-COMP:9999"/>
        <dbReference type="ChEBI" id="CHEBI:15377"/>
        <dbReference type="ChEBI" id="CHEBI:15378"/>
        <dbReference type="ChEBI" id="CHEBI:15379"/>
        <dbReference type="ChEBI" id="CHEBI:16827"/>
        <dbReference type="ChEBI" id="CHEBI:16973"/>
        <dbReference type="ChEBI" id="CHEBI:33737"/>
        <dbReference type="ChEBI" id="CHEBI:33738"/>
    </reaction>
    <physiologicalReaction direction="left-to-right" evidence="14">
        <dbReference type="Rhea" id="RHEA:46105"/>
    </physiologicalReaction>
</comment>
<dbReference type="RefSeq" id="XP_011373257.1">
    <property type="nucleotide sequence ID" value="XM_011374955.1"/>
</dbReference>
<keyword evidence="6" id="KW-0809">Transit peptide</keyword>
<evidence type="ECO:0000256" key="6">
    <source>
        <dbReference type="ARBA" id="ARBA00022946"/>
    </source>
</evidence>
<evidence type="ECO:0000256" key="11">
    <source>
        <dbReference type="ARBA" id="ARBA00023136"/>
    </source>
</evidence>
<dbReference type="KEGG" id="pvp:105302023"/>
<comment type="cofactor">
    <cofactor evidence="1">
        <name>heme</name>
        <dbReference type="ChEBI" id="CHEBI:30413"/>
    </cofactor>
</comment>
<keyword evidence="7" id="KW-0560">Oxidoreductase</keyword>
<dbReference type="OrthoDB" id="3945418at2759"/>
<dbReference type="AlphaFoldDB" id="A0A6P3R8N3"/>
<keyword evidence="8" id="KW-0408">Iron</keyword>
<dbReference type="GO" id="GO:0034650">
    <property type="term" value="P:cortisol metabolic process"/>
    <property type="evidence" value="ECO:0007669"/>
    <property type="project" value="TreeGrafter"/>
</dbReference>
<evidence type="ECO:0000256" key="5">
    <source>
        <dbReference type="ARBA" id="ARBA00022723"/>
    </source>
</evidence>
<dbReference type="GO" id="GO:0020037">
    <property type="term" value="F:heme binding"/>
    <property type="evidence" value="ECO:0007669"/>
    <property type="project" value="InterPro"/>
</dbReference>
<comment type="subcellular location">
    <subcellularLocation>
        <location evidence="2">Mitochondrion inner membrane</location>
        <topology evidence="2">Peripheral membrane protein</topology>
    </subcellularLocation>
</comment>
<reference evidence="16" key="1">
    <citation type="submission" date="2025-08" db="UniProtKB">
        <authorList>
            <consortium name="RefSeq"/>
        </authorList>
    </citation>
    <scope>IDENTIFICATION</scope>
    <source>
        <tissue evidence="16">Kidney</tissue>
    </source>
</reference>
<dbReference type="InterPro" id="IPR002399">
    <property type="entry name" value="Cyt_P450_mitochondrial"/>
</dbReference>
<evidence type="ECO:0000256" key="14">
    <source>
        <dbReference type="ARBA" id="ARBA00047970"/>
    </source>
</evidence>
<dbReference type="PANTHER" id="PTHR24279">
    <property type="entry name" value="CYTOCHROME P450"/>
    <property type="match status" value="1"/>
</dbReference>
<sequence length="367" mass="41390">MALRARAGVWRAAPRLSPGWARAVGAAAVAAPKAVLPFEAIPRCPGNKWVRALQVWREQGFEDLHLQMQQTFQELGPIFRYDVGGKHIVYVTLPQDVERLQQADSCQPQRTVLEPWLAYRQQRGHKCGVFLLNGPEWRWDRLRLNPDMLSPQAVQKYIPMVDKVARDFSAVLMSRVLQNARGSLTLDIQPSIFRYTIEASNLVLFGEQLGLLGRSPSPASLKFIHALEAMFKSTVQLTFMPRSLSRWTSPRVWRKHFEAWDYIFQYGEGRGPGCATAYPLMMTLFELARNPEVQQALRQETLRAKVAISENPQRALTELPLLRAALKETLRAAQAGAALAELSRCMNAAAQCQRDLNRGQFLLAGVS</sequence>
<dbReference type="GO" id="GO:0004507">
    <property type="term" value="F:steroid 11-beta-monooxygenase activity"/>
    <property type="evidence" value="ECO:0007669"/>
    <property type="project" value="UniProtKB-EC"/>
</dbReference>
<organism evidence="15 16">
    <name type="scientific">Pteropus vampyrus</name>
    <name type="common">Large flying fox</name>
    <dbReference type="NCBI Taxonomy" id="132908"/>
    <lineage>
        <taxon>Eukaryota</taxon>
        <taxon>Metazoa</taxon>
        <taxon>Chordata</taxon>
        <taxon>Craniata</taxon>
        <taxon>Vertebrata</taxon>
        <taxon>Euteleostomi</taxon>
        <taxon>Mammalia</taxon>
        <taxon>Eutheria</taxon>
        <taxon>Laurasiatheria</taxon>
        <taxon>Chiroptera</taxon>
        <taxon>Yinpterochiroptera</taxon>
        <taxon>Pteropodoidea</taxon>
        <taxon>Pteropodidae</taxon>
        <taxon>Pteropodinae</taxon>
        <taxon>Pteropus</taxon>
    </lineage>
</organism>
<evidence type="ECO:0000256" key="3">
    <source>
        <dbReference type="ARBA" id="ARBA00010617"/>
    </source>
</evidence>
<evidence type="ECO:0000256" key="8">
    <source>
        <dbReference type="ARBA" id="ARBA00023004"/>
    </source>
</evidence>
<dbReference type="PANTHER" id="PTHR24279:SF1">
    <property type="entry name" value="CYTOCHROME P450 11B2, MITOCHONDRIAL"/>
    <property type="match status" value="1"/>
</dbReference>
<dbReference type="PRINTS" id="PR00408">
    <property type="entry name" value="MITP450"/>
</dbReference>
<evidence type="ECO:0000313" key="16">
    <source>
        <dbReference type="RefSeq" id="XP_011373257.1"/>
    </source>
</evidence>
<comment type="similarity">
    <text evidence="3">Belongs to the cytochrome P450 family.</text>
</comment>
<dbReference type="Pfam" id="PF00067">
    <property type="entry name" value="p450"/>
    <property type="match status" value="2"/>
</dbReference>
<dbReference type="Gene3D" id="1.10.630.10">
    <property type="entry name" value="Cytochrome P450"/>
    <property type="match status" value="2"/>
</dbReference>
<evidence type="ECO:0000256" key="7">
    <source>
        <dbReference type="ARBA" id="ARBA00023002"/>
    </source>
</evidence>